<proteinExistence type="predicted"/>
<dbReference type="EnsemblMetazoa" id="SMAR009019-RA">
    <property type="protein sequence ID" value="SMAR009019-PA"/>
    <property type="gene ID" value="SMAR009019"/>
</dbReference>
<feature type="domain" description="Fibronectin type-III" evidence="4">
    <location>
        <begin position="1244"/>
        <end position="1337"/>
    </location>
</feature>
<dbReference type="SUPFAM" id="SSF49265">
    <property type="entry name" value="Fibronectin type III"/>
    <property type="match status" value="2"/>
</dbReference>
<keyword evidence="1" id="KW-0732">Signal</keyword>
<evidence type="ECO:0000256" key="3">
    <source>
        <dbReference type="SAM" id="Phobius"/>
    </source>
</evidence>
<dbReference type="InterPro" id="IPR008197">
    <property type="entry name" value="WAP_dom"/>
</dbReference>
<feature type="domain" description="Fibronectin type-III" evidence="4">
    <location>
        <begin position="82"/>
        <end position="176"/>
    </location>
</feature>
<dbReference type="eggNOG" id="ENOG502QPX6">
    <property type="taxonomic scope" value="Eukaryota"/>
</dbReference>
<dbReference type="OMA" id="DDPECCK"/>
<keyword evidence="7" id="KW-1185">Reference proteome</keyword>
<name>T1J5W1_STRMM</name>
<dbReference type="InterPro" id="IPR003961">
    <property type="entry name" value="FN3_dom"/>
</dbReference>
<evidence type="ECO:0000259" key="4">
    <source>
        <dbReference type="PROSITE" id="PS50853"/>
    </source>
</evidence>
<accession>T1J5W1</accession>
<dbReference type="CDD" id="cd00063">
    <property type="entry name" value="FN3"/>
    <property type="match status" value="3"/>
</dbReference>
<dbReference type="PhylomeDB" id="T1J5W1"/>
<dbReference type="GO" id="GO:0007155">
    <property type="term" value="P:cell adhesion"/>
    <property type="evidence" value="ECO:0007669"/>
    <property type="project" value="TreeGrafter"/>
</dbReference>
<reference evidence="6" key="2">
    <citation type="submission" date="2015-02" db="UniProtKB">
        <authorList>
            <consortium name="EnsemblMetazoa"/>
        </authorList>
    </citation>
    <scope>IDENTIFICATION</scope>
</reference>
<dbReference type="Pfam" id="PF00041">
    <property type="entry name" value="fn3"/>
    <property type="match status" value="2"/>
</dbReference>
<dbReference type="PROSITE" id="PS50853">
    <property type="entry name" value="FN3"/>
    <property type="match status" value="3"/>
</dbReference>
<dbReference type="InterPro" id="IPR013783">
    <property type="entry name" value="Ig-like_fold"/>
</dbReference>
<protein>
    <recommendedName>
        <fullName evidence="8">Epidermal cell surface receptor</fullName>
    </recommendedName>
</protein>
<evidence type="ECO:0000259" key="5">
    <source>
        <dbReference type="PROSITE" id="PS51390"/>
    </source>
</evidence>
<dbReference type="GO" id="GO:0005178">
    <property type="term" value="F:integrin binding"/>
    <property type="evidence" value="ECO:0007669"/>
    <property type="project" value="TreeGrafter"/>
</dbReference>
<dbReference type="InterPro" id="IPR001007">
    <property type="entry name" value="VWF_dom"/>
</dbReference>
<feature type="compositionally biased region" description="Polar residues" evidence="2">
    <location>
        <begin position="1400"/>
        <end position="1415"/>
    </location>
</feature>
<feature type="compositionally biased region" description="Polar residues" evidence="2">
    <location>
        <begin position="1350"/>
        <end position="1364"/>
    </location>
</feature>
<keyword evidence="3" id="KW-0812">Transmembrane</keyword>
<feature type="domain" description="Fibronectin type-III" evidence="4">
    <location>
        <begin position="1135"/>
        <end position="1238"/>
    </location>
</feature>
<feature type="region of interest" description="Disordered" evidence="2">
    <location>
        <begin position="1400"/>
        <end position="1434"/>
    </location>
</feature>
<evidence type="ECO:0000313" key="6">
    <source>
        <dbReference type="EnsemblMetazoa" id="SMAR009019-PA"/>
    </source>
</evidence>
<dbReference type="Proteomes" id="UP000014500">
    <property type="component" value="Unassembled WGS sequence"/>
</dbReference>
<dbReference type="Gene3D" id="2.60.40.10">
    <property type="entry name" value="Immunoglobulins"/>
    <property type="match status" value="3"/>
</dbReference>
<dbReference type="EMBL" id="JH431868">
    <property type="status" value="NOT_ANNOTATED_CDS"/>
    <property type="molecule type" value="Genomic_DNA"/>
</dbReference>
<keyword evidence="3" id="KW-0472">Membrane</keyword>
<evidence type="ECO:0000256" key="2">
    <source>
        <dbReference type="SAM" id="MobiDB-lite"/>
    </source>
</evidence>
<dbReference type="HOGENOM" id="CLU_252274_0_0_1"/>
<dbReference type="GO" id="GO:0005615">
    <property type="term" value="C:extracellular space"/>
    <property type="evidence" value="ECO:0007669"/>
    <property type="project" value="TreeGrafter"/>
</dbReference>
<reference evidence="7" key="1">
    <citation type="submission" date="2011-05" db="EMBL/GenBank/DDBJ databases">
        <authorList>
            <person name="Richards S.R."/>
            <person name="Qu J."/>
            <person name="Jiang H."/>
            <person name="Jhangiani S.N."/>
            <person name="Agravi P."/>
            <person name="Goodspeed R."/>
            <person name="Gross S."/>
            <person name="Mandapat C."/>
            <person name="Jackson L."/>
            <person name="Mathew T."/>
            <person name="Pu L."/>
            <person name="Thornton R."/>
            <person name="Saada N."/>
            <person name="Wilczek-Boney K.B."/>
            <person name="Lee S."/>
            <person name="Kovar C."/>
            <person name="Wu Y."/>
            <person name="Scherer S.E."/>
            <person name="Worley K.C."/>
            <person name="Muzny D.M."/>
            <person name="Gibbs R."/>
        </authorList>
    </citation>
    <scope>NUCLEOTIDE SEQUENCE</scope>
    <source>
        <strain evidence="7">Brora</strain>
    </source>
</reference>
<dbReference type="GO" id="GO:0030414">
    <property type="term" value="F:peptidase inhibitor activity"/>
    <property type="evidence" value="ECO:0007669"/>
    <property type="project" value="InterPro"/>
</dbReference>
<dbReference type="PANTHER" id="PTHR11348:SF34">
    <property type="entry name" value="EPIDERMAL CELL SURFACE RECEPTOR-RELATED"/>
    <property type="match status" value="1"/>
</dbReference>
<dbReference type="STRING" id="126957.T1J5W1"/>
<evidence type="ECO:0000313" key="7">
    <source>
        <dbReference type="Proteomes" id="UP000014500"/>
    </source>
</evidence>
<feature type="transmembrane region" description="Helical" evidence="3">
    <location>
        <begin position="1371"/>
        <end position="1394"/>
    </location>
</feature>
<feature type="domain" description="WAP" evidence="5">
    <location>
        <begin position="249"/>
        <end position="298"/>
    </location>
</feature>
<evidence type="ECO:0008006" key="8">
    <source>
        <dbReference type="Google" id="ProtNLM"/>
    </source>
</evidence>
<evidence type="ECO:0000256" key="1">
    <source>
        <dbReference type="ARBA" id="ARBA00022729"/>
    </source>
</evidence>
<keyword evidence="3" id="KW-1133">Transmembrane helix</keyword>
<sequence>MLLKLEWDLDDVCDVNGTWLSEGESITEGCERRCTCRPDGLLDCTARCHHLPGSITDPLCAEVPSTEDSCCVEYACAQIKEANSAPHLIVTGRGPSNVSVAWDDFKPPSYERGYVLEVRVAGSEGNRIQLQVNNTNMKTIEDLSPNVRYEVRVAILDDQDNLTSASEFINVTTTDGCLRSNTTYRVDDEWNEGCELKCTCRSNNTLDCSERCVRPLYRADSVSSDAHCTPVPNKDTCCVSLRCEQESDPSHAVSLCPAPDDTHTDHCVSTCKSDAECPVPDEICCPTSCGAKVCTNASILGVNKTDPCLNVVCGPQAKCQFSGGLAACQCNEGTVGNPNDYTHGCILGVPTSFGAGCSFNNSTHLPGESFFDGCEYRCLCNLNAEIECEPRCAPPAESLNDPTCLVIPDPNDSCCNITICGSHSVKEVSKKIKLDSLEGCYYKNKTYQKLDTIQEGCSMKCTCQGHGSISCVPRCPLTAPVGSGCVSLPDPIDSCCNVTICNITGLPDDLKVNDVNTTERREDVNLVTDTTIIIEVQVTSTEISLTAPMVTKIQNKSDFSKENYFPVPTKDAFNELGSTDAAKKGEGTAKTFRTIANMTQTSKLEETTLPETTIMAITTESSEISHRVKEVTPEISKAENAIGISLDKKTDISMKDVSEHQTSEMVRTTTPTISLLFPKVDKKDRGRKLEDKVTGLNNDIHCEINGYQMSIGQEINDGCRRMCKCQEGGTTSCTPISCPYTQPPQVSGCLDWRYDRDFVPKLNNCCAEAICLAKVPVPTGIACEYNGRSFVNFEPIPPSFVPSCDLECRCMNGNVSCESRCAPVPSQPPLTLTCIMLTAEILPLPHDKCCKAWQCPNLMMGNHEEDFDSLQGSFLPSLKTTPSGKNFAQNPFLVPVAHEEGSDAIFKTGFHPGDDPTFPGFTNMQNFPINTAFSEKECQTAEGPPRVVGEQWEESPGCRSRRCICVLLSNGSTNVECTGGCSPIEKYLKPTSGCPLPVLVTPNDTCFCPYVMCNKTDSGSSIQNLTAVAINATSVRVNLVIPKLYVGLYGQVELLYTDDATQTNTSTWNKEVFSHRNDMFAEAQMQHELNSLLPDTTYYIKADVILSGNSNTATSGVVTVRTPPLLASTTSATTLPSRITFDPSFNITDKQPTSIRLSWRPLTEQEKNLVDGVQLKYRIQGDETWGLTTIIHRDVTSYVLRDLQPNTAYEVDMALTPMNGVSTDIETLNPITFQTNPIHDDYAFDLTLSVDKVLITSMNLHWSGVPFPMHKYVHLYVIKYKMDSQTDFQTVYKHPKVEQVTLEDLKPGNRYQIWMEAILSNGGIRKSNTLEIVTKPGIAQKQPEKERLETSQTVSRPSTTESSGNNSYYEALIAVAVVAAICVLGFVALLVLLFRRQRNSSTAPNSTHKSQSAYENPTYKPSYDGELENGKTQA</sequence>
<organism evidence="6 7">
    <name type="scientific">Strigamia maritima</name>
    <name type="common">European centipede</name>
    <name type="synonym">Geophilus maritimus</name>
    <dbReference type="NCBI Taxonomy" id="126957"/>
    <lineage>
        <taxon>Eukaryota</taxon>
        <taxon>Metazoa</taxon>
        <taxon>Ecdysozoa</taxon>
        <taxon>Arthropoda</taxon>
        <taxon>Myriapoda</taxon>
        <taxon>Chilopoda</taxon>
        <taxon>Pleurostigmophora</taxon>
        <taxon>Geophilomorpha</taxon>
        <taxon>Linotaeniidae</taxon>
        <taxon>Strigamia</taxon>
    </lineage>
</organism>
<feature type="region of interest" description="Disordered" evidence="2">
    <location>
        <begin position="1337"/>
        <end position="1364"/>
    </location>
</feature>
<dbReference type="InterPro" id="IPR036116">
    <property type="entry name" value="FN3_sf"/>
</dbReference>
<dbReference type="SMART" id="SM00214">
    <property type="entry name" value="VWC"/>
    <property type="match status" value="6"/>
</dbReference>
<dbReference type="InterPro" id="IPR050941">
    <property type="entry name" value="CCN"/>
</dbReference>
<dbReference type="SMART" id="SM00060">
    <property type="entry name" value="FN3"/>
    <property type="match status" value="4"/>
</dbReference>
<dbReference type="GO" id="GO:0045597">
    <property type="term" value="P:positive regulation of cell differentiation"/>
    <property type="evidence" value="ECO:0007669"/>
    <property type="project" value="TreeGrafter"/>
</dbReference>
<dbReference type="PANTHER" id="PTHR11348">
    <property type="entry name" value="CONNECTIVE TISSUE GROWTH FACTOR-RELATED"/>
    <property type="match status" value="1"/>
</dbReference>
<dbReference type="PROSITE" id="PS51390">
    <property type="entry name" value="WAP"/>
    <property type="match status" value="1"/>
</dbReference>